<dbReference type="PANTHER" id="PTHR20875">
    <property type="entry name" value="EF-HAND CALCIUM-BINDING DOMAIN-CONTAINING PROTEIN 6-RELATED"/>
    <property type="match status" value="1"/>
</dbReference>
<dbReference type="GO" id="GO:0005509">
    <property type="term" value="F:calcium ion binding"/>
    <property type="evidence" value="ECO:0007669"/>
    <property type="project" value="InterPro"/>
</dbReference>
<reference evidence="5 6" key="1">
    <citation type="submission" date="2014-06" db="EMBL/GenBank/DDBJ databases">
        <authorList>
            <person name="Swart Estienne"/>
        </authorList>
    </citation>
    <scope>NUCLEOTIDE SEQUENCE [LARGE SCALE GENOMIC DNA]</scope>
    <source>
        <strain evidence="5 6">130c</strain>
    </source>
</reference>
<dbReference type="OrthoDB" id="327169at2759"/>
<dbReference type="AlphaFoldDB" id="A0A078A224"/>
<keyword evidence="6" id="KW-1185">Reference proteome</keyword>
<dbReference type="Proteomes" id="UP000039865">
    <property type="component" value="Unassembled WGS sequence"/>
</dbReference>
<dbReference type="SUPFAM" id="SSF47473">
    <property type="entry name" value="EF-hand"/>
    <property type="match status" value="1"/>
</dbReference>
<accession>A0A078A224</accession>
<dbReference type="PANTHER" id="PTHR20875:SF0">
    <property type="entry name" value="GH12158P"/>
    <property type="match status" value="1"/>
</dbReference>
<evidence type="ECO:0000259" key="4">
    <source>
        <dbReference type="PROSITE" id="PS50222"/>
    </source>
</evidence>
<dbReference type="InterPro" id="IPR018247">
    <property type="entry name" value="EF_Hand_1_Ca_BS"/>
</dbReference>
<dbReference type="PROSITE" id="PS50222">
    <property type="entry name" value="EF_HAND_2"/>
    <property type="match status" value="2"/>
</dbReference>
<evidence type="ECO:0000256" key="1">
    <source>
        <dbReference type="ARBA" id="ARBA00022837"/>
    </source>
</evidence>
<name>A0A078A224_STYLE</name>
<feature type="domain" description="EF-hand" evidence="4">
    <location>
        <begin position="517"/>
        <end position="552"/>
    </location>
</feature>
<dbReference type="InterPro" id="IPR011992">
    <property type="entry name" value="EF-hand-dom_pair"/>
</dbReference>
<feature type="compositionally biased region" description="Polar residues" evidence="2">
    <location>
        <begin position="808"/>
        <end position="822"/>
    </location>
</feature>
<dbReference type="InParanoid" id="A0A078A224"/>
<feature type="region of interest" description="Disordered" evidence="2">
    <location>
        <begin position="808"/>
        <end position="835"/>
    </location>
</feature>
<protein>
    <submittedName>
        <fullName evidence="5">Ef hand family protein</fullName>
    </submittedName>
</protein>
<sequence length="899" mass="105158">MQYFTNFLLLLTLSQTQKLVEIVQQANKIKQKVKKLIFTCDSQKSGYVATSAFLQILELQNIKLSQSDITHIKNQYEKRGGFINYKEVLKYIQVNKDILDPFNSEWLVTKSNNGQKHQAKGGNFNDLRSQISSRSSNYSSLSIDIRIKEKAQGILNKESFLSKSFVIEPILEENETSDAIKLGDDFEIFNQRQKTFDATLQQGKQQDLPLNQNNSDHILNERLRKKQFIVPKPDQRIIDLQQKRGEETENGLITPLQPLQPPRKEGKKINMSPEKYKYNDFISHDHENNKDRQERRYVTEYPNYNGSEDNFNTTTNIKEDRNMEQNHKNKVSPEYLRKMLDTGEISERKHQILKKLYEDKVDFRTLNQLRDKLFESPLQEKDKLPIDEYLKIKQSCVSDLLIDIEDQILDEIKVGLNNCLIKVQNDDKNTISLVKFSELIDFYTYHPVRPRKDKNQSNELYFIMNSNQRGGHSQLVNYQDKEVKSLIKSQNFSFRAGEQLDQKLLQLMDLVGAKLMEKFTSLAQAFRYFDGNLNQSINYHEFYNALDHLGIKISADDSKKIFNYLDTDQNNAVSYNEFCELSEEKRRGIDPFRSQAQKKNNNLLSRNLDQIKEISEVSNFQPKNIYLSNINVDDLEQLSKFQSLSTIRKRKQLQLNGQLPKSTSSLSNYQTYHQTQAYGKKSLIEESNIGDVINQNYLKDYLEQKISRHAFIDTLNKSKVSKSIHNKSSDLRSKSVAKNLKLEEIEKHIEEMKLAKSNRNNISFVEIQKNHHKMRKDINLPPIKQNLNASMIDQSQYQTRNLIQQLQKNNQESNRSLEQGSPITKRLDSDNNSKFQKRSQIEVLDLIHKMRMQMMEQKDVRGFSEKPTNMTKREKEEIISNYYNAKKMLSNINSTGNNN</sequence>
<dbReference type="SMART" id="SM00054">
    <property type="entry name" value="EFh"/>
    <property type="match status" value="3"/>
</dbReference>
<evidence type="ECO:0000313" key="5">
    <source>
        <dbReference type="EMBL" id="CDW75548.1"/>
    </source>
</evidence>
<proteinExistence type="predicted"/>
<gene>
    <name evidence="5" type="primary">Contig12485.g13318</name>
    <name evidence="5" type="ORF">STYLEM_4538</name>
</gene>
<keyword evidence="1" id="KW-0106">Calcium</keyword>
<dbReference type="InterPro" id="IPR002048">
    <property type="entry name" value="EF_hand_dom"/>
</dbReference>
<feature type="signal peptide" evidence="3">
    <location>
        <begin position="1"/>
        <end position="16"/>
    </location>
</feature>
<feature type="chain" id="PRO_5001729211" evidence="3">
    <location>
        <begin position="17"/>
        <end position="899"/>
    </location>
</feature>
<dbReference type="EMBL" id="CCKQ01004393">
    <property type="protein sequence ID" value="CDW75548.1"/>
    <property type="molecule type" value="Genomic_DNA"/>
</dbReference>
<dbReference type="PROSITE" id="PS00018">
    <property type="entry name" value="EF_HAND_1"/>
    <property type="match status" value="1"/>
</dbReference>
<dbReference type="Pfam" id="PF13499">
    <property type="entry name" value="EF-hand_7"/>
    <property type="match status" value="1"/>
</dbReference>
<evidence type="ECO:0000313" key="6">
    <source>
        <dbReference type="Proteomes" id="UP000039865"/>
    </source>
</evidence>
<organism evidence="5 6">
    <name type="scientific">Stylonychia lemnae</name>
    <name type="common">Ciliate</name>
    <dbReference type="NCBI Taxonomy" id="5949"/>
    <lineage>
        <taxon>Eukaryota</taxon>
        <taxon>Sar</taxon>
        <taxon>Alveolata</taxon>
        <taxon>Ciliophora</taxon>
        <taxon>Intramacronucleata</taxon>
        <taxon>Spirotrichea</taxon>
        <taxon>Stichotrichia</taxon>
        <taxon>Sporadotrichida</taxon>
        <taxon>Oxytrichidae</taxon>
        <taxon>Stylonychinae</taxon>
        <taxon>Stylonychia</taxon>
    </lineage>
</organism>
<dbReference type="Gene3D" id="1.10.238.10">
    <property type="entry name" value="EF-hand"/>
    <property type="match status" value="1"/>
</dbReference>
<keyword evidence="3" id="KW-0732">Signal</keyword>
<evidence type="ECO:0000256" key="3">
    <source>
        <dbReference type="SAM" id="SignalP"/>
    </source>
</evidence>
<feature type="domain" description="EF-hand" evidence="4">
    <location>
        <begin position="553"/>
        <end position="588"/>
    </location>
</feature>
<evidence type="ECO:0000256" key="2">
    <source>
        <dbReference type="SAM" id="MobiDB-lite"/>
    </source>
</evidence>
<dbReference type="InterPro" id="IPR052603">
    <property type="entry name" value="EFCB6"/>
</dbReference>